<dbReference type="EMBL" id="FWZT01000013">
    <property type="protein sequence ID" value="SMF44792.1"/>
    <property type="molecule type" value="Genomic_DNA"/>
</dbReference>
<feature type="domain" description="TonB-dependent receptor plug" evidence="6">
    <location>
        <begin position="41"/>
        <end position="152"/>
    </location>
</feature>
<dbReference type="PANTHER" id="PTHR47234">
    <property type="match status" value="1"/>
</dbReference>
<organism evidence="7 8">
    <name type="scientific">Pseudobacteriovorax antillogorgiicola</name>
    <dbReference type="NCBI Taxonomy" id="1513793"/>
    <lineage>
        <taxon>Bacteria</taxon>
        <taxon>Pseudomonadati</taxon>
        <taxon>Bdellovibrionota</taxon>
        <taxon>Oligoflexia</taxon>
        <taxon>Oligoflexales</taxon>
        <taxon>Pseudobacteriovoracaceae</taxon>
        <taxon>Pseudobacteriovorax</taxon>
    </lineage>
</organism>
<keyword evidence="3" id="KW-0998">Cell outer membrane</keyword>
<evidence type="ECO:0000313" key="7">
    <source>
        <dbReference type="EMBL" id="SMF44792.1"/>
    </source>
</evidence>
<dbReference type="GO" id="GO:0009279">
    <property type="term" value="C:cell outer membrane"/>
    <property type="evidence" value="ECO:0007669"/>
    <property type="project" value="UniProtKB-SubCell"/>
</dbReference>
<keyword evidence="4" id="KW-0798">TonB box</keyword>
<reference evidence="8" key="1">
    <citation type="submission" date="2017-04" db="EMBL/GenBank/DDBJ databases">
        <authorList>
            <person name="Varghese N."/>
            <person name="Submissions S."/>
        </authorList>
    </citation>
    <scope>NUCLEOTIDE SEQUENCE [LARGE SCALE GENOMIC DNA]</scope>
    <source>
        <strain evidence="8">RKEM611</strain>
    </source>
</reference>
<dbReference type="InterPro" id="IPR037066">
    <property type="entry name" value="Plug_dom_sf"/>
</dbReference>
<evidence type="ECO:0000256" key="4">
    <source>
        <dbReference type="RuleBase" id="RU003357"/>
    </source>
</evidence>
<evidence type="ECO:0000259" key="6">
    <source>
        <dbReference type="Pfam" id="PF07715"/>
    </source>
</evidence>
<sequence length="845" mass="92612">MGIKKIAIVFIGLCTIGKESLGKPYSERHVVTGSRIATTADEAPALVIKIPSDRLRAEGVARLGEFLANLPQTNFGSEVSDPDSNNPGFQGANLRGVGIDKTLVLLDGRRLPKSPGRNGVDLNTIPIAIIDRIEILLSSSSAVYGSDALAGVINIHSTKDFDHAEISSSLELTADGGGDRRQFDISYGFNSESFDAITSLSYLEQDALQQTERFWFDMFTASNGVPTSYQPENGVFVPFGGEEACPGSIVRRTQGVFCGFDLQPSLYYLAPEARLSLFQDIRYSLSSRSTFFGRFLVSRKDQDQEGLGSPLRGRTVGADRVNDLVEGGILPETVRDQNLAVQGRFADLPQRSETDIRDSALAVGHIWDWNATRWLETQISYGSYRQRNQRPKGYFLNDSMSDAIFTGSYDVFAVPGLRGDLSAETPIWSQERSSIWSLENTFHGRISNLLNSRAVSYVVGGSFQKESYSKDCEGRLADGLIFGLGCGVGSGERESSAVFTELEIPLSEVVVNLAARLDHHSDFGSAATPRLDTIWRPESGLFIRGGYSEGFKAPNLPELYDGSNSEQVGAIDYLRCREAQAASADADTLELLCEEPAQFSLNTSGNKDLREERSQSLHLGLGYLAAKWGLSVHGYYITIEDEIRFPDIEQVLLLESQGIAVDGVTVSRDADNASDPNALLSMSAGYLNISQTRTQGFDVSWYLEATESLGRLRWDSNLSYVLSYQSELLPGAGFQELVGQDQRPRWRAQQRVLTQWSGHSASFIINSLPAYKKADASAGSVDPFSTLDLVYQTTLPWDLSLELSAKNALRSTPPLDTTGGNDRGINGRLYDPRGTRYGLALRAKF</sequence>
<dbReference type="Pfam" id="PF00593">
    <property type="entry name" value="TonB_dep_Rec_b-barrel"/>
    <property type="match status" value="1"/>
</dbReference>
<dbReference type="InterPro" id="IPR000531">
    <property type="entry name" value="Beta-barrel_TonB"/>
</dbReference>
<keyword evidence="2 4" id="KW-0472">Membrane</keyword>
<evidence type="ECO:0000313" key="8">
    <source>
        <dbReference type="Proteomes" id="UP000192907"/>
    </source>
</evidence>
<comment type="subcellular location">
    <subcellularLocation>
        <location evidence="1 4">Cell outer membrane</location>
    </subcellularLocation>
</comment>
<dbReference type="STRING" id="1513793.SAMN06296036_113151"/>
<keyword evidence="8" id="KW-1185">Reference proteome</keyword>
<dbReference type="Gene3D" id="2.170.130.10">
    <property type="entry name" value="TonB-dependent receptor, plug domain"/>
    <property type="match status" value="1"/>
</dbReference>
<keyword evidence="7" id="KW-0675">Receptor</keyword>
<dbReference type="InterPro" id="IPR036942">
    <property type="entry name" value="Beta-barrel_TonB_sf"/>
</dbReference>
<dbReference type="RefSeq" id="WP_132321239.1">
    <property type="nucleotide sequence ID" value="NZ_FWZT01000013.1"/>
</dbReference>
<name>A0A1Y6C609_9BACT</name>
<dbReference type="PANTHER" id="PTHR47234:SF2">
    <property type="entry name" value="TONB-DEPENDENT RECEPTOR"/>
    <property type="match status" value="1"/>
</dbReference>
<dbReference type="SUPFAM" id="SSF56935">
    <property type="entry name" value="Porins"/>
    <property type="match status" value="1"/>
</dbReference>
<dbReference type="OrthoDB" id="9760333at2"/>
<comment type="similarity">
    <text evidence="4">Belongs to the TonB-dependent receptor family.</text>
</comment>
<dbReference type="InterPro" id="IPR012910">
    <property type="entry name" value="Plug_dom"/>
</dbReference>
<evidence type="ECO:0000256" key="1">
    <source>
        <dbReference type="ARBA" id="ARBA00004442"/>
    </source>
</evidence>
<evidence type="ECO:0000256" key="2">
    <source>
        <dbReference type="ARBA" id="ARBA00023136"/>
    </source>
</evidence>
<proteinExistence type="inferred from homology"/>
<gene>
    <name evidence="7" type="ORF">SAMN06296036_113151</name>
</gene>
<dbReference type="Proteomes" id="UP000192907">
    <property type="component" value="Unassembled WGS sequence"/>
</dbReference>
<evidence type="ECO:0000259" key="5">
    <source>
        <dbReference type="Pfam" id="PF00593"/>
    </source>
</evidence>
<accession>A0A1Y6C609</accession>
<dbReference type="Pfam" id="PF07715">
    <property type="entry name" value="Plug"/>
    <property type="match status" value="1"/>
</dbReference>
<protein>
    <submittedName>
        <fullName evidence="7">Outer membrane receptor proteins, mostly Fe transport</fullName>
    </submittedName>
</protein>
<dbReference type="AlphaFoldDB" id="A0A1Y6C609"/>
<feature type="domain" description="TonB-dependent receptor-like beta-barrel" evidence="5">
    <location>
        <begin position="337"/>
        <end position="807"/>
    </location>
</feature>
<evidence type="ECO:0000256" key="3">
    <source>
        <dbReference type="ARBA" id="ARBA00023237"/>
    </source>
</evidence>
<dbReference type="Gene3D" id="2.40.170.20">
    <property type="entry name" value="TonB-dependent receptor, beta-barrel domain"/>
    <property type="match status" value="1"/>
</dbReference>